<dbReference type="InterPro" id="IPR056681">
    <property type="entry name" value="DUF7779"/>
</dbReference>
<dbReference type="Gene3D" id="3.40.50.300">
    <property type="entry name" value="P-loop containing nucleotide triphosphate hydrolases"/>
    <property type="match status" value="1"/>
</dbReference>
<evidence type="ECO:0000259" key="3">
    <source>
        <dbReference type="Pfam" id="PF25000"/>
    </source>
</evidence>
<feature type="domain" description="NB-ARC" evidence="2">
    <location>
        <begin position="86"/>
        <end position="247"/>
    </location>
</feature>
<dbReference type="GO" id="GO:0043531">
    <property type="term" value="F:ADP binding"/>
    <property type="evidence" value="ECO:0007669"/>
    <property type="project" value="InterPro"/>
</dbReference>
<reference evidence="4" key="1">
    <citation type="submission" date="2015-10" db="EMBL/GenBank/DDBJ databases">
        <authorList>
            <person name="Regsiter A."/>
            <person name="william w."/>
        </authorList>
    </citation>
    <scope>NUCLEOTIDE SEQUENCE</scope>
    <source>
        <strain evidence="4">Montdore</strain>
    </source>
</reference>
<dbReference type="Pfam" id="PF25000">
    <property type="entry name" value="DUF7779"/>
    <property type="match status" value="1"/>
</dbReference>
<dbReference type="InterPro" id="IPR002182">
    <property type="entry name" value="NB-ARC"/>
</dbReference>
<evidence type="ECO:0000313" key="5">
    <source>
        <dbReference type="Proteomes" id="UP001412239"/>
    </source>
</evidence>
<dbReference type="InterPro" id="IPR027417">
    <property type="entry name" value="P-loop_NTPase"/>
</dbReference>
<evidence type="ECO:0000256" key="1">
    <source>
        <dbReference type="SAM" id="MobiDB-lite"/>
    </source>
</evidence>
<feature type="domain" description="DUF7779" evidence="3">
    <location>
        <begin position="341"/>
        <end position="411"/>
    </location>
</feature>
<dbReference type="SUPFAM" id="SSF52540">
    <property type="entry name" value="P-loop containing nucleoside triphosphate hydrolases"/>
    <property type="match status" value="1"/>
</dbReference>
<feature type="non-terminal residue" evidence="4">
    <location>
        <position position="1"/>
    </location>
</feature>
<keyword evidence="5" id="KW-1185">Reference proteome</keyword>
<dbReference type="PANTHER" id="PTHR35205:SF1">
    <property type="entry name" value="ZU5 DOMAIN-CONTAINING PROTEIN"/>
    <property type="match status" value="1"/>
</dbReference>
<dbReference type="PANTHER" id="PTHR35205">
    <property type="entry name" value="NB-ARC AND TPR DOMAIN PROTEIN"/>
    <property type="match status" value="1"/>
</dbReference>
<name>A0A292Q948_9PEZI</name>
<proteinExistence type="predicted"/>
<dbReference type="AlphaFoldDB" id="A0A292Q948"/>
<gene>
    <name evidence="4" type="ORF">GSTUAT00000509001</name>
</gene>
<organism evidence="4 5">
    <name type="scientific">Tuber aestivum</name>
    <name type="common">summer truffle</name>
    <dbReference type="NCBI Taxonomy" id="59557"/>
    <lineage>
        <taxon>Eukaryota</taxon>
        <taxon>Fungi</taxon>
        <taxon>Dikarya</taxon>
        <taxon>Ascomycota</taxon>
        <taxon>Pezizomycotina</taxon>
        <taxon>Pezizomycetes</taxon>
        <taxon>Pezizales</taxon>
        <taxon>Tuberaceae</taxon>
        <taxon>Tuber</taxon>
    </lineage>
</organism>
<dbReference type="Pfam" id="PF00931">
    <property type="entry name" value="NB-ARC"/>
    <property type="match status" value="1"/>
</dbReference>
<evidence type="ECO:0000259" key="2">
    <source>
        <dbReference type="Pfam" id="PF00931"/>
    </source>
</evidence>
<dbReference type="Proteomes" id="UP001412239">
    <property type="component" value="Unassembled WGS sequence"/>
</dbReference>
<dbReference type="EMBL" id="LN890947">
    <property type="protein sequence ID" value="CUS15458.1"/>
    <property type="molecule type" value="Genomic_DNA"/>
</dbReference>
<protein>
    <submittedName>
        <fullName evidence="4">Uncharacterized protein</fullName>
    </submittedName>
</protein>
<accession>A0A292Q948</accession>
<evidence type="ECO:0000313" key="4">
    <source>
        <dbReference type="EMBL" id="CUS15458.1"/>
    </source>
</evidence>
<feature type="region of interest" description="Disordered" evidence="1">
    <location>
        <begin position="1"/>
        <end position="22"/>
    </location>
</feature>
<sequence>MDRLPRATRADTSGNFSGNLGDHNVSGSNYNNNNINTGNLSSVTNIGTIYQRCVFTAGGKEASRPHRIIPYCRNSKFTGRKDLIELVKRYSKGSGHSRIALHGLGGSGKTQIALEFVYQRTSESDCDVFWVHGSGVPKFSEGFRAIAQRVQIPLASSEKDQEEFLLNIKRWFEGPASGDWILVIDNADNEDDFDGNSGPISKFIPQGPRGTLIFTTRSLRVVSWQNCERIEVGKMEEEEAKALFSKRLGNWNTAGDEENEAIAMIMDSVQYIPLAIIGAAAFMAETQTPPSTYWNMFRGSDEHARRLLSQPFCDIQREADMTESIIATYFVTFDRITLQMPRAADLLRLIAFLDRQNIPEELLSQSGLAGMDDPIDFRRAIGKLLGFSLVAAIECEGKAFYELHRLVQLSLQVYLPTEGSNRWRATALGVVSRLFPRHWSTWRDVSSAFIPHALAVTKDSTDPIAEELCSRLGKYFRDMGFYNDAEIQFRRCIALREEGTEHDWDEEGQRRVILLGAVIVDQR</sequence>